<proteinExistence type="predicted"/>
<accession>A0A8K0KP77</accession>
<feature type="non-terminal residue" evidence="2">
    <location>
        <position position="1"/>
    </location>
</feature>
<reference evidence="2" key="2">
    <citation type="submission" date="2017-10" db="EMBL/GenBank/DDBJ databases">
        <title>Ladona fulva Genome sequencing and assembly.</title>
        <authorList>
            <person name="Murali S."/>
            <person name="Richards S."/>
            <person name="Bandaranaike D."/>
            <person name="Bellair M."/>
            <person name="Blankenburg K."/>
            <person name="Chao H."/>
            <person name="Dinh H."/>
            <person name="Doddapaneni H."/>
            <person name="Dugan-Rocha S."/>
            <person name="Elkadiri S."/>
            <person name="Gnanaolivu R."/>
            <person name="Hernandez B."/>
            <person name="Skinner E."/>
            <person name="Javaid M."/>
            <person name="Lee S."/>
            <person name="Li M."/>
            <person name="Ming W."/>
            <person name="Munidasa M."/>
            <person name="Muniz J."/>
            <person name="Nguyen L."/>
            <person name="Hughes D."/>
            <person name="Osuji N."/>
            <person name="Pu L.-L."/>
            <person name="Puazo M."/>
            <person name="Qu C."/>
            <person name="Quiroz J."/>
            <person name="Raj R."/>
            <person name="Weissenberger G."/>
            <person name="Xin Y."/>
            <person name="Zou X."/>
            <person name="Han Y."/>
            <person name="Worley K."/>
            <person name="Muzny D."/>
            <person name="Gibbs R."/>
        </authorList>
    </citation>
    <scope>NUCLEOTIDE SEQUENCE</scope>
    <source>
        <strain evidence="2">Sampled in the wild</strain>
    </source>
</reference>
<feature type="region of interest" description="Disordered" evidence="1">
    <location>
        <begin position="1"/>
        <end position="59"/>
    </location>
</feature>
<protein>
    <submittedName>
        <fullName evidence="2">Uncharacterized protein</fullName>
    </submittedName>
</protein>
<evidence type="ECO:0000313" key="2">
    <source>
        <dbReference type="EMBL" id="KAG8237356.1"/>
    </source>
</evidence>
<dbReference type="GO" id="GO:0007018">
    <property type="term" value="P:microtubule-based movement"/>
    <property type="evidence" value="ECO:0007669"/>
    <property type="project" value="InterPro"/>
</dbReference>
<evidence type="ECO:0000256" key="1">
    <source>
        <dbReference type="SAM" id="MobiDB-lite"/>
    </source>
</evidence>
<dbReference type="Proteomes" id="UP000792457">
    <property type="component" value="Unassembled WGS sequence"/>
</dbReference>
<reference evidence="2" key="1">
    <citation type="submission" date="2013-04" db="EMBL/GenBank/DDBJ databases">
        <authorList>
            <person name="Qu J."/>
            <person name="Murali S.C."/>
            <person name="Bandaranaike D."/>
            <person name="Bellair M."/>
            <person name="Blankenburg K."/>
            <person name="Chao H."/>
            <person name="Dinh H."/>
            <person name="Doddapaneni H."/>
            <person name="Downs B."/>
            <person name="Dugan-Rocha S."/>
            <person name="Elkadiri S."/>
            <person name="Gnanaolivu R.D."/>
            <person name="Hernandez B."/>
            <person name="Javaid M."/>
            <person name="Jayaseelan J.C."/>
            <person name="Lee S."/>
            <person name="Li M."/>
            <person name="Ming W."/>
            <person name="Munidasa M."/>
            <person name="Muniz J."/>
            <person name="Nguyen L."/>
            <person name="Ongeri F."/>
            <person name="Osuji N."/>
            <person name="Pu L.-L."/>
            <person name="Puazo M."/>
            <person name="Qu C."/>
            <person name="Quiroz J."/>
            <person name="Raj R."/>
            <person name="Weissenberger G."/>
            <person name="Xin Y."/>
            <person name="Zou X."/>
            <person name="Han Y."/>
            <person name="Richards S."/>
            <person name="Worley K."/>
            <person name="Muzny D."/>
            <person name="Gibbs R."/>
        </authorList>
    </citation>
    <scope>NUCLEOTIDE SEQUENCE</scope>
    <source>
        <strain evidence="2">Sampled in the wild</strain>
    </source>
</reference>
<dbReference type="OrthoDB" id="4189at2759"/>
<dbReference type="EMBL" id="KZ309157">
    <property type="protein sequence ID" value="KAG8237356.1"/>
    <property type="molecule type" value="Genomic_DNA"/>
</dbReference>
<evidence type="ECO:0000313" key="3">
    <source>
        <dbReference type="Proteomes" id="UP000792457"/>
    </source>
</evidence>
<feature type="compositionally biased region" description="Polar residues" evidence="1">
    <location>
        <begin position="83"/>
        <end position="97"/>
    </location>
</feature>
<organism evidence="2 3">
    <name type="scientific">Ladona fulva</name>
    <name type="common">Scarce chaser dragonfly</name>
    <name type="synonym">Libellula fulva</name>
    <dbReference type="NCBI Taxonomy" id="123851"/>
    <lineage>
        <taxon>Eukaryota</taxon>
        <taxon>Metazoa</taxon>
        <taxon>Ecdysozoa</taxon>
        <taxon>Arthropoda</taxon>
        <taxon>Hexapoda</taxon>
        <taxon>Insecta</taxon>
        <taxon>Pterygota</taxon>
        <taxon>Palaeoptera</taxon>
        <taxon>Odonata</taxon>
        <taxon>Epiprocta</taxon>
        <taxon>Anisoptera</taxon>
        <taxon>Libelluloidea</taxon>
        <taxon>Libellulidae</taxon>
        <taxon>Ladona</taxon>
    </lineage>
</organism>
<feature type="region of interest" description="Disordered" evidence="1">
    <location>
        <begin position="74"/>
        <end position="148"/>
    </location>
</feature>
<dbReference type="AlphaFoldDB" id="A0A8K0KP77"/>
<feature type="compositionally biased region" description="Low complexity" evidence="1">
    <location>
        <begin position="98"/>
        <end position="114"/>
    </location>
</feature>
<dbReference type="InterPro" id="IPR025956">
    <property type="entry name" value="DYNC1I1/DYNC1I2"/>
</dbReference>
<gene>
    <name evidence="2" type="ORF">J437_LFUL016557</name>
</gene>
<dbReference type="Pfam" id="PF11540">
    <property type="entry name" value="Dynein_IC2"/>
    <property type="match status" value="1"/>
</dbReference>
<sequence length="148" mass="16529">MRAFTMSDRKAELERKKAKLQAIREEKERRRREKEQKEAEEAALRASHPERDQHKELDEMLTLLGVAPVSDVLSHLSSLSSSTPDQSGTPTPEPSLQSTNAASSFSNSSSRRAAQLSFTNVQITDIPPVEKVTYGKQTQTVHTGPERD</sequence>
<keyword evidence="3" id="KW-1185">Reference proteome</keyword>
<dbReference type="GO" id="GO:0005868">
    <property type="term" value="C:cytoplasmic dynein complex"/>
    <property type="evidence" value="ECO:0007669"/>
    <property type="project" value="InterPro"/>
</dbReference>
<name>A0A8K0KP77_LADFU</name>
<comment type="caution">
    <text evidence="2">The sequence shown here is derived from an EMBL/GenBank/DDBJ whole genome shotgun (WGS) entry which is preliminary data.</text>
</comment>
<feature type="compositionally biased region" description="Basic and acidic residues" evidence="1">
    <location>
        <begin position="22"/>
        <end position="58"/>
    </location>
</feature>